<sequence length="288" mass="33826">MMLIISRWNPFAQKLGPKRFEHFKTCKVNEKIDYLETELAKENDKNKKLRNDIHTKHEEIMKLKDNVDYWKNRPTRLAEMFNEIYDNVWTDTLEGLNQPKQIATEKKAVEHMASILKVCYEYCANKFQDTLTQVEEILLLNVEKNTDEELYKEECKQLKDMLKLAGVRTSKGLNQDMAIKSVHDPKLRKVMETYKDVTEKFTKQCLEICWLMAVQDPQVVLHWGSLKEGSSINSDHFKCFTRSGTLLEYVVWPAMLLHKDGPFLSKGIVQPLATTNTSTRFYKKVFYN</sequence>
<feature type="coiled-coil region" evidence="1">
    <location>
        <begin position="32"/>
        <end position="66"/>
    </location>
</feature>
<keyword evidence="1" id="KW-0175">Coiled coil</keyword>
<proteinExistence type="predicted"/>
<keyword evidence="4" id="KW-1185">Reference proteome</keyword>
<dbReference type="Pfam" id="PF16026">
    <property type="entry name" value="MIEAP"/>
    <property type="match status" value="1"/>
</dbReference>
<dbReference type="InterPro" id="IPR031981">
    <property type="entry name" value="MIEAP_C"/>
</dbReference>
<dbReference type="EMBL" id="JARBDR010000923">
    <property type="protein sequence ID" value="KAJ8297747.1"/>
    <property type="molecule type" value="Genomic_DNA"/>
</dbReference>
<evidence type="ECO:0000256" key="1">
    <source>
        <dbReference type="SAM" id="Coils"/>
    </source>
</evidence>
<organism evidence="3 4">
    <name type="scientific">Tegillarca granosa</name>
    <name type="common">Malaysian cockle</name>
    <name type="synonym">Anadara granosa</name>
    <dbReference type="NCBI Taxonomy" id="220873"/>
    <lineage>
        <taxon>Eukaryota</taxon>
        <taxon>Metazoa</taxon>
        <taxon>Spiralia</taxon>
        <taxon>Lophotrochozoa</taxon>
        <taxon>Mollusca</taxon>
        <taxon>Bivalvia</taxon>
        <taxon>Autobranchia</taxon>
        <taxon>Pteriomorphia</taxon>
        <taxon>Arcoida</taxon>
        <taxon>Arcoidea</taxon>
        <taxon>Arcidae</taxon>
        <taxon>Tegillarca</taxon>
    </lineage>
</organism>
<evidence type="ECO:0000313" key="4">
    <source>
        <dbReference type="Proteomes" id="UP001217089"/>
    </source>
</evidence>
<reference evidence="3 4" key="1">
    <citation type="submission" date="2022-12" db="EMBL/GenBank/DDBJ databases">
        <title>Chromosome-level genome of Tegillarca granosa.</title>
        <authorList>
            <person name="Kim J."/>
        </authorList>
    </citation>
    <scope>NUCLEOTIDE SEQUENCE [LARGE SCALE GENOMIC DNA]</scope>
    <source>
        <strain evidence="3">Teg-2019</strain>
        <tissue evidence="3">Adductor muscle</tissue>
    </source>
</reference>
<feature type="domain" description="Mitochondria-eating protein C-terminal" evidence="2">
    <location>
        <begin position="73"/>
        <end position="270"/>
    </location>
</feature>
<accession>A0ABQ9E2F5</accession>
<evidence type="ECO:0000259" key="2">
    <source>
        <dbReference type="Pfam" id="PF16026"/>
    </source>
</evidence>
<evidence type="ECO:0000313" key="3">
    <source>
        <dbReference type="EMBL" id="KAJ8297747.1"/>
    </source>
</evidence>
<protein>
    <recommendedName>
        <fullName evidence="2">Mitochondria-eating protein C-terminal domain-containing protein</fullName>
    </recommendedName>
</protein>
<dbReference type="Proteomes" id="UP001217089">
    <property type="component" value="Unassembled WGS sequence"/>
</dbReference>
<gene>
    <name evidence="3" type="ORF">KUTeg_024278</name>
</gene>
<name>A0ABQ9E2F5_TEGGR</name>
<comment type="caution">
    <text evidence="3">The sequence shown here is derived from an EMBL/GenBank/DDBJ whole genome shotgun (WGS) entry which is preliminary data.</text>
</comment>